<dbReference type="Gene3D" id="3.40.50.720">
    <property type="entry name" value="NAD(P)-binding Rossmann-like Domain"/>
    <property type="match status" value="1"/>
</dbReference>
<dbReference type="PROSITE" id="PS00059">
    <property type="entry name" value="ADH_ZINC"/>
    <property type="match status" value="1"/>
</dbReference>
<keyword evidence="7" id="KW-1185">Reference proteome</keyword>
<dbReference type="RefSeq" id="WP_089964955.1">
    <property type="nucleotide sequence ID" value="NZ_FNJM01000001.1"/>
</dbReference>
<feature type="transmembrane region" description="Helical" evidence="4">
    <location>
        <begin position="166"/>
        <end position="184"/>
    </location>
</feature>
<accession>A0A1H0LV70</accession>
<dbReference type="PANTHER" id="PTHR43401">
    <property type="entry name" value="L-THREONINE 3-DEHYDROGENASE"/>
    <property type="match status" value="1"/>
</dbReference>
<keyword evidence="4" id="KW-0812">Transmembrane</keyword>
<dbReference type="AlphaFoldDB" id="A0A1H0LV70"/>
<evidence type="ECO:0000313" key="6">
    <source>
        <dbReference type="EMBL" id="SDO72082.1"/>
    </source>
</evidence>
<dbReference type="InterPro" id="IPR013154">
    <property type="entry name" value="ADH-like_N"/>
</dbReference>
<dbReference type="STRING" id="94869.SAMN04488529_101211"/>
<dbReference type="InterPro" id="IPR011032">
    <property type="entry name" value="GroES-like_sf"/>
</dbReference>
<sequence>MRALKYNGTWDVSLEQVEDLHVINPNDVVIDIKYCGICGTDVGIISGAYPVAVKGVTLGHEAAGIIAEIGKDVTNVKVGDRVAINPTYYCGKCRMCETLRINHCENKIGTESGVSYDGTYADHYRTTSDFVYKIPDNVSMKAITLTEPLSCVITGVRKIQPSSMSLYTFVFGAGTMGILYTWALSLKGLVPVVIETSKARLEYAKNCLPEGVKIYSSLEEARINYFKDEKAPLDIVVDTTSGLLETLYPQMSCDGIYMSIGLKDKYTKINVRELADKSLSIIGSIDSLHGSFLEAFHLITKNVIPAEKLVSHVIPLENYKEAFSILGCDIDSKSMAEPKEKNAKIIIEC</sequence>
<reference evidence="6 7" key="1">
    <citation type="submission" date="2016-10" db="EMBL/GenBank/DDBJ databases">
        <authorList>
            <person name="de Groot N.N."/>
        </authorList>
    </citation>
    <scope>NUCLEOTIDE SEQUENCE [LARGE SCALE GENOMIC DNA]</scope>
    <source>
        <strain evidence="6 7">DSM 12272</strain>
    </source>
</reference>
<gene>
    <name evidence="6" type="ORF">SAMN04488529_101211</name>
</gene>
<dbReference type="Pfam" id="PF08240">
    <property type="entry name" value="ADH_N"/>
    <property type="match status" value="1"/>
</dbReference>
<keyword evidence="4" id="KW-1133">Transmembrane helix</keyword>
<keyword evidence="1" id="KW-0479">Metal-binding</keyword>
<dbReference type="GO" id="GO:0008270">
    <property type="term" value="F:zinc ion binding"/>
    <property type="evidence" value="ECO:0007669"/>
    <property type="project" value="InterPro"/>
</dbReference>
<name>A0A1H0LV70_9CLOT</name>
<dbReference type="OrthoDB" id="9769198at2"/>
<evidence type="ECO:0000256" key="4">
    <source>
        <dbReference type="SAM" id="Phobius"/>
    </source>
</evidence>
<evidence type="ECO:0000256" key="2">
    <source>
        <dbReference type="ARBA" id="ARBA00022833"/>
    </source>
</evidence>
<feature type="domain" description="Alcohol dehydrogenase-like N-terminal" evidence="5">
    <location>
        <begin position="25"/>
        <end position="136"/>
    </location>
</feature>
<dbReference type="Gene3D" id="3.90.180.10">
    <property type="entry name" value="Medium-chain alcohol dehydrogenases, catalytic domain"/>
    <property type="match status" value="1"/>
</dbReference>
<evidence type="ECO:0000313" key="7">
    <source>
        <dbReference type="Proteomes" id="UP000198597"/>
    </source>
</evidence>
<dbReference type="InterPro" id="IPR050129">
    <property type="entry name" value="Zn_alcohol_dh"/>
</dbReference>
<proteinExistence type="predicted"/>
<dbReference type="EMBL" id="FNJM01000001">
    <property type="protein sequence ID" value="SDO72082.1"/>
    <property type="molecule type" value="Genomic_DNA"/>
</dbReference>
<organism evidence="6 7">
    <name type="scientific">Clostridium gasigenes</name>
    <dbReference type="NCBI Taxonomy" id="94869"/>
    <lineage>
        <taxon>Bacteria</taxon>
        <taxon>Bacillati</taxon>
        <taxon>Bacillota</taxon>
        <taxon>Clostridia</taxon>
        <taxon>Eubacteriales</taxon>
        <taxon>Clostridiaceae</taxon>
        <taxon>Clostridium</taxon>
    </lineage>
</organism>
<keyword evidence="3" id="KW-0560">Oxidoreductase</keyword>
<evidence type="ECO:0000259" key="5">
    <source>
        <dbReference type="Pfam" id="PF08240"/>
    </source>
</evidence>
<protein>
    <submittedName>
        <fullName evidence="6">Threonine dehydrogenase</fullName>
    </submittedName>
</protein>
<dbReference type="InterPro" id="IPR002328">
    <property type="entry name" value="ADH_Zn_CS"/>
</dbReference>
<dbReference type="SUPFAM" id="SSF50129">
    <property type="entry name" value="GroES-like"/>
    <property type="match status" value="1"/>
</dbReference>
<keyword evidence="4" id="KW-0472">Membrane</keyword>
<evidence type="ECO:0000256" key="1">
    <source>
        <dbReference type="ARBA" id="ARBA00022723"/>
    </source>
</evidence>
<dbReference type="Proteomes" id="UP000198597">
    <property type="component" value="Unassembled WGS sequence"/>
</dbReference>
<keyword evidence="2" id="KW-0862">Zinc</keyword>
<dbReference type="SUPFAM" id="SSF51735">
    <property type="entry name" value="NAD(P)-binding Rossmann-fold domains"/>
    <property type="match status" value="1"/>
</dbReference>
<dbReference type="InterPro" id="IPR036291">
    <property type="entry name" value="NAD(P)-bd_dom_sf"/>
</dbReference>
<dbReference type="GO" id="GO:0016491">
    <property type="term" value="F:oxidoreductase activity"/>
    <property type="evidence" value="ECO:0007669"/>
    <property type="project" value="UniProtKB-KW"/>
</dbReference>
<dbReference type="PANTHER" id="PTHR43401:SF2">
    <property type="entry name" value="L-THREONINE 3-DEHYDROGENASE"/>
    <property type="match status" value="1"/>
</dbReference>
<evidence type="ECO:0000256" key="3">
    <source>
        <dbReference type="ARBA" id="ARBA00023002"/>
    </source>
</evidence>